<organism evidence="11 12">
    <name type="scientific">Candidatus Berkelbacteria bacterium CG10_big_fil_rev_8_21_14_0_10_41_12</name>
    <dbReference type="NCBI Taxonomy" id="1974513"/>
    <lineage>
        <taxon>Bacteria</taxon>
        <taxon>Candidatus Berkelbacteria</taxon>
    </lineage>
</organism>
<evidence type="ECO:0000256" key="10">
    <source>
        <dbReference type="RuleBase" id="RU004181"/>
    </source>
</evidence>
<dbReference type="EMBL" id="PEZV01000029">
    <property type="protein sequence ID" value="PIT97198.1"/>
    <property type="molecule type" value="Genomic_DNA"/>
</dbReference>
<dbReference type="PRINTS" id="PR00781">
    <property type="entry name" value="LIPOSIGPTASE"/>
</dbReference>
<dbReference type="EC" id="3.4.23.36" evidence="9"/>
<comment type="caution">
    <text evidence="11">The sequence shown here is derived from an EMBL/GenBank/DDBJ whole genome shotgun (WGS) entry which is preliminary data.</text>
</comment>
<keyword evidence="8 9" id="KW-0472">Membrane</keyword>
<sequence length="143" mass="16533">MCRMRLKKEVSWLFIIAALVGADQVSKYIVERKFPSLLTFNRGIAFGIFSNVSSNNILILISVLILIYLLYFLFAKNIWLSKAVLILLFSGICANLIDRLYFGHIRDFIDLKYWPSFNLADSYLVLALLIFTWPYLLGRRAKG</sequence>
<comment type="catalytic activity">
    <reaction evidence="9">
        <text>Release of signal peptides from bacterial membrane prolipoproteins. Hydrolyzes -Xaa-Yaa-Zaa-|-(S,diacylglyceryl)Cys-, in which Xaa is hydrophobic (preferably Leu), and Yaa (Ala or Ser) and Zaa (Gly or Ala) have small, neutral side chains.</text>
        <dbReference type="EC" id="3.4.23.36"/>
    </reaction>
</comment>
<protein>
    <recommendedName>
        <fullName evidence="9">Lipoprotein signal peptidase</fullName>
        <ecNumber evidence="9">3.4.23.36</ecNumber>
    </recommendedName>
    <alternativeName>
        <fullName evidence="9">Prolipoprotein signal peptidase</fullName>
    </alternativeName>
    <alternativeName>
        <fullName evidence="9">Signal peptidase II</fullName>
        <shortName evidence="9">SPase II</shortName>
    </alternativeName>
</protein>
<evidence type="ECO:0000313" key="11">
    <source>
        <dbReference type="EMBL" id="PIT97198.1"/>
    </source>
</evidence>
<evidence type="ECO:0000256" key="5">
    <source>
        <dbReference type="ARBA" id="ARBA00022750"/>
    </source>
</evidence>
<comment type="similarity">
    <text evidence="1 9 10">Belongs to the peptidase A8 family.</text>
</comment>
<feature type="active site" evidence="9">
    <location>
        <position position="121"/>
    </location>
</feature>
<dbReference type="PANTHER" id="PTHR33695">
    <property type="entry name" value="LIPOPROTEIN SIGNAL PEPTIDASE"/>
    <property type="match status" value="1"/>
</dbReference>
<dbReference type="GO" id="GO:0006508">
    <property type="term" value="P:proteolysis"/>
    <property type="evidence" value="ECO:0007669"/>
    <property type="project" value="UniProtKB-KW"/>
</dbReference>
<evidence type="ECO:0000313" key="12">
    <source>
        <dbReference type="Proteomes" id="UP000228596"/>
    </source>
</evidence>
<proteinExistence type="inferred from homology"/>
<dbReference type="HAMAP" id="MF_00161">
    <property type="entry name" value="LspA"/>
    <property type="match status" value="1"/>
</dbReference>
<dbReference type="Pfam" id="PF01252">
    <property type="entry name" value="Peptidase_A8"/>
    <property type="match status" value="1"/>
</dbReference>
<keyword evidence="4 9" id="KW-0812">Transmembrane</keyword>
<reference evidence="12" key="1">
    <citation type="submission" date="2017-09" db="EMBL/GenBank/DDBJ databases">
        <title>Depth-based differentiation of microbial function through sediment-hosted aquifers and enrichment of novel symbionts in the deep terrestrial subsurface.</title>
        <authorList>
            <person name="Probst A.J."/>
            <person name="Ladd B."/>
            <person name="Jarett J.K."/>
            <person name="Geller-Mcgrath D.E."/>
            <person name="Sieber C.M.K."/>
            <person name="Emerson J.B."/>
            <person name="Anantharaman K."/>
            <person name="Thomas B.C."/>
            <person name="Malmstrom R."/>
            <person name="Stieglmeier M."/>
            <person name="Klingl A."/>
            <person name="Woyke T."/>
            <person name="Ryan C.M."/>
            <person name="Banfield J.F."/>
        </authorList>
    </citation>
    <scope>NUCLEOTIDE SEQUENCE [LARGE SCALE GENOMIC DNA]</scope>
</reference>
<keyword evidence="3 9" id="KW-0645">Protease</keyword>
<feature type="transmembrane region" description="Helical" evidence="9">
    <location>
        <begin position="83"/>
        <end position="102"/>
    </location>
</feature>
<keyword evidence="2 9" id="KW-1003">Cell membrane</keyword>
<evidence type="ECO:0000256" key="9">
    <source>
        <dbReference type="HAMAP-Rule" id="MF_00161"/>
    </source>
</evidence>
<comment type="subcellular location">
    <subcellularLocation>
        <location evidence="9">Cell membrane</location>
        <topology evidence="9">Multi-pass membrane protein</topology>
    </subcellularLocation>
</comment>
<feature type="active site" evidence="9">
    <location>
        <position position="107"/>
    </location>
</feature>
<keyword evidence="7 9" id="KW-1133">Transmembrane helix</keyword>
<dbReference type="GO" id="GO:0004190">
    <property type="term" value="F:aspartic-type endopeptidase activity"/>
    <property type="evidence" value="ECO:0007669"/>
    <property type="project" value="UniProtKB-UniRule"/>
</dbReference>
<feature type="transmembrane region" description="Helical" evidence="9">
    <location>
        <begin position="122"/>
        <end position="138"/>
    </location>
</feature>
<keyword evidence="6 9" id="KW-0378">Hydrolase</keyword>
<dbReference type="PANTHER" id="PTHR33695:SF1">
    <property type="entry name" value="LIPOPROTEIN SIGNAL PEPTIDASE"/>
    <property type="match status" value="1"/>
</dbReference>
<comment type="pathway">
    <text evidence="9">Protein modification; lipoprotein biosynthesis (signal peptide cleavage).</text>
</comment>
<evidence type="ECO:0000256" key="1">
    <source>
        <dbReference type="ARBA" id="ARBA00006139"/>
    </source>
</evidence>
<evidence type="ECO:0000256" key="8">
    <source>
        <dbReference type="ARBA" id="ARBA00023136"/>
    </source>
</evidence>
<comment type="function">
    <text evidence="9">This protein specifically catalyzes the removal of signal peptides from prolipoproteins.</text>
</comment>
<name>A0A2M6WWL9_9BACT</name>
<dbReference type="GO" id="GO:0005886">
    <property type="term" value="C:plasma membrane"/>
    <property type="evidence" value="ECO:0007669"/>
    <property type="project" value="UniProtKB-SubCell"/>
</dbReference>
<dbReference type="InterPro" id="IPR001872">
    <property type="entry name" value="Peptidase_A8"/>
</dbReference>
<feature type="transmembrane region" description="Helical" evidence="9">
    <location>
        <begin position="46"/>
        <end position="71"/>
    </location>
</feature>
<evidence type="ECO:0000256" key="7">
    <source>
        <dbReference type="ARBA" id="ARBA00022989"/>
    </source>
</evidence>
<evidence type="ECO:0000256" key="6">
    <source>
        <dbReference type="ARBA" id="ARBA00022801"/>
    </source>
</evidence>
<keyword evidence="5 9" id="KW-0064">Aspartyl protease</keyword>
<dbReference type="AlphaFoldDB" id="A0A2M6WWL9"/>
<dbReference type="UniPathway" id="UPA00665"/>
<comment type="caution">
    <text evidence="9">Lacks conserved residue(s) required for the propagation of feature annotation.</text>
</comment>
<gene>
    <name evidence="9" type="primary">lspA</name>
    <name evidence="11" type="ORF">COT77_02690</name>
</gene>
<dbReference type="Proteomes" id="UP000228596">
    <property type="component" value="Unassembled WGS sequence"/>
</dbReference>
<evidence type="ECO:0000256" key="2">
    <source>
        <dbReference type="ARBA" id="ARBA00022475"/>
    </source>
</evidence>
<evidence type="ECO:0000256" key="4">
    <source>
        <dbReference type="ARBA" id="ARBA00022692"/>
    </source>
</evidence>
<accession>A0A2M6WWL9</accession>
<evidence type="ECO:0000256" key="3">
    <source>
        <dbReference type="ARBA" id="ARBA00022670"/>
    </source>
</evidence>